<dbReference type="Proteomes" id="UP000272474">
    <property type="component" value="Unassembled WGS sequence"/>
</dbReference>
<keyword evidence="4" id="KW-0378">Hydrolase</keyword>
<protein>
    <submittedName>
        <fullName evidence="4">M6 family metalloprotease domain-containing protein</fullName>
    </submittedName>
</protein>
<keyword evidence="4" id="KW-0482">Metalloprotease</keyword>
<organism evidence="4 5">
    <name type="scientific">Streptomyces hoynatensis</name>
    <dbReference type="NCBI Taxonomy" id="1141874"/>
    <lineage>
        <taxon>Bacteria</taxon>
        <taxon>Bacillati</taxon>
        <taxon>Actinomycetota</taxon>
        <taxon>Actinomycetes</taxon>
        <taxon>Kitasatosporales</taxon>
        <taxon>Streptomycetaceae</taxon>
        <taxon>Streptomyces</taxon>
    </lineage>
</organism>
<dbReference type="AlphaFoldDB" id="A0A3A9YUS9"/>
<comment type="caution">
    <text evidence="4">The sequence shown here is derived from an EMBL/GenBank/DDBJ whole genome shotgun (WGS) entry which is preliminary data.</text>
</comment>
<feature type="region of interest" description="Disordered" evidence="1">
    <location>
        <begin position="538"/>
        <end position="558"/>
    </location>
</feature>
<dbReference type="GO" id="GO:0006508">
    <property type="term" value="P:proteolysis"/>
    <property type="evidence" value="ECO:0007669"/>
    <property type="project" value="UniProtKB-KW"/>
</dbReference>
<dbReference type="GO" id="GO:0008237">
    <property type="term" value="F:metallopeptidase activity"/>
    <property type="evidence" value="ECO:0007669"/>
    <property type="project" value="UniProtKB-KW"/>
</dbReference>
<accession>A0A3A9YUS9</accession>
<dbReference type="PANTHER" id="PTHR41775">
    <property type="entry name" value="SECRETED PROTEIN-RELATED"/>
    <property type="match status" value="1"/>
</dbReference>
<reference evidence="4 5" key="1">
    <citation type="journal article" date="2014" name="Int. J. Syst. Evol. Microbiol.">
        <title>Streptomyces hoynatensis sp. nov., isolated from deep marine sediment.</title>
        <authorList>
            <person name="Veyisoglu A."/>
            <person name="Sahin N."/>
        </authorList>
    </citation>
    <scope>NUCLEOTIDE SEQUENCE [LARGE SCALE GENOMIC DNA]</scope>
    <source>
        <strain evidence="4 5">KCTC 29097</strain>
    </source>
</reference>
<keyword evidence="4" id="KW-0645">Protease</keyword>
<sequence>MRGDAASVAEEVRRQVRKLKRNRRGRPAALVAAWAVAALGAGLLHPAGAQAAGGAQPPEDHLAGPGADRLFSASPRLVNPLGDKQESLRQAAYRELLGGEATVRTRGGSQVVELADGEFVETATTGTDRIFTVLVEFGEQTDPQVGGTPGPLVNEIPEPDRSVDNTTIWREDFDRQYYEDVYYSEDPATPSVKQYYESQSSGRYTVEGLVTDWVKLEYNEARYGNNACGSSVCQDVWDLVRDGVNAWYEDRLAAGATPEELRATLAEYDRQDRYDYDGDGDFDEPDGYLDHFQLVHAGEDESAGGGAQGEDAIWAHRWYAYPDAIGRDGPEGNLSGGTEIGDTGLFVGDYTIQPENGGVGVFAHEFGHDLGLPDLYDTQGGENGTAFWTAMSSGSWLGLGDGTIGALPNALGAWEKLQLGWLDYDLARAATDSRHRLGPSAATYPEGERRDASQALIVELPDKTVTTDIHQPPQGEAQWWSGTGDGLDNTLTRTVDLSAADSEATLGLTGWWSIEEGYDYLYVEASADGGQTWTALDGTADGRALPRDGADRPALTGESGGDAGLVYPLTGYLGQQIQLRFHYRTDGSFSLPGFTADAITVTADGAPVYADDAESGPGDWAAEGFSVVGASITDDYPQFYLVENRQYTGFDATLERGPYHFGWLNERPDWVEHFPYQNGLLVWLWDTSQLDNDVSQHPGEGLVLPVDAHPQAERWPDGSVLRNRLQARDATFSTRPTGQLTLHLNGHATTLPSQRGAAAFDDHRGTYWDEDNPQGSVRVPDTHTRITLTDQPRDPNRPITIRISASGH</sequence>
<evidence type="ECO:0000259" key="2">
    <source>
        <dbReference type="Pfam" id="PF05547"/>
    </source>
</evidence>
<dbReference type="InterPro" id="IPR008757">
    <property type="entry name" value="Peptidase_M6-like_domain"/>
</dbReference>
<dbReference type="SUPFAM" id="SSF55486">
    <property type="entry name" value="Metalloproteases ('zincins'), catalytic domain"/>
    <property type="match status" value="1"/>
</dbReference>
<dbReference type="OrthoDB" id="275270at2"/>
<dbReference type="Pfam" id="PF20774">
    <property type="entry name" value="InhA-like_VEG"/>
    <property type="match status" value="1"/>
</dbReference>
<gene>
    <name evidence="4" type="ORF">D7294_20370</name>
</gene>
<name>A0A3A9YUS9_9ACTN</name>
<dbReference type="PIRSF" id="PIRSF007519">
    <property type="entry name" value="Protease_InhA"/>
    <property type="match status" value="1"/>
</dbReference>
<dbReference type="PANTHER" id="PTHR41775:SF1">
    <property type="entry name" value="PEPTIDASE M6-LIKE DOMAIN-CONTAINING PROTEIN"/>
    <property type="match status" value="1"/>
</dbReference>
<dbReference type="EMBL" id="RBAL01000012">
    <property type="protein sequence ID" value="RKN39788.1"/>
    <property type="molecule type" value="Genomic_DNA"/>
</dbReference>
<dbReference type="NCBIfam" id="TIGR03296">
    <property type="entry name" value="M6dom_TIGR03296"/>
    <property type="match status" value="1"/>
</dbReference>
<feature type="region of interest" description="Disordered" evidence="1">
    <location>
        <begin position="48"/>
        <end position="69"/>
    </location>
</feature>
<feature type="domain" description="Immune inhibitor A-like metallopeptidase VEG" evidence="3">
    <location>
        <begin position="635"/>
        <end position="794"/>
    </location>
</feature>
<feature type="domain" description="Peptidase M6-like" evidence="2">
    <location>
        <begin position="120"/>
        <end position="421"/>
    </location>
</feature>
<dbReference type="Pfam" id="PF20773">
    <property type="entry name" value="InhA-like_MAM"/>
    <property type="match status" value="1"/>
</dbReference>
<evidence type="ECO:0000256" key="1">
    <source>
        <dbReference type="SAM" id="MobiDB-lite"/>
    </source>
</evidence>
<evidence type="ECO:0000313" key="5">
    <source>
        <dbReference type="Proteomes" id="UP000272474"/>
    </source>
</evidence>
<feature type="region of interest" description="Disordered" evidence="1">
    <location>
        <begin position="141"/>
        <end position="161"/>
    </location>
</feature>
<proteinExistence type="predicted"/>
<dbReference type="Pfam" id="PF05547">
    <property type="entry name" value="Peptidase_M6"/>
    <property type="match status" value="1"/>
</dbReference>
<keyword evidence="5" id="KW-1185">Reference proteome</keyword>
<evidence type="ECO:0000259" key="3">
    <source>
        <dbReference type="Pfam" id="PF20774"/>
    </source>
</evidence>
<dbReference type="InterPro" id="IPR012300">
    <property type="entry name" value="Pept_M6_InhA"/>
</dbReference>
<evidence type="ECO:0000313" key="4">
    <source>
        <dbReference type="EMBL" id="RKN39788.1"/>
    </source>
</evidence>
<dbReference type="InterPro" id="IPR048665">
    <property type="entry name" value="InhA-like_VEG"/>
</dbReference>
<feature type="compositionally biased region" description="Low complexity" evidence="1">
    <location>
        <begin position="48"/>
        <end position="57"/>
    </location>
</feature>